<feature type="transmembrane region" description="Helical" evidence="5">
    <location>
        <begin position="33"/>
        <end position="54"/>
    </location>
</feature>
<feature type="transmembrane region" description="Helical" evidence="5">
    <location>
        <begin position="74"/>
        <end position="96"/>
    </location>
</feature>
<evidence type="ECO:0000313" key="7">
    <source>
        <dbReference type="EMBL" id="ORM71186.1"/>
    </source>
</evidence>
<accession>A0A1X1D3G3</accession>
<dbReference type="InterPro" id="IPR020846">
    <property type="entry name" value="MFS_dom"/>
</dbReference>
<evidence type="ECO:0000256" key="4">
    <source>
        <dbReference type="SAM" id="MobiDB-lite"/>
    </source>
</evidence>
<dbReference type="SUPFAM" id="SSF103473">
    <property type="entry name" value="MFS general substrate transporter"/>
    <property type="match status" value="1"/>
</dbReference>
<gene>
    <name evidence="7" type="ORF">HA51_04730</name>
</gene>
<dbReference type="Proteomes" id="UP000193558">
    <property type="component" value="Unassembled WGS sequence"/>
</dbReference>
<feature type="transmembrane region" description="Helical" evidence="5">
    <location>
        <begin position="108"/>
        <end position="126"/>
    </location>
</feature>
<organism evidence="7 8">
    <name type="scientific">Pantoea rwandensis</name>
    <dbReference type="NCBI Taxonomy" id="1076550"/>
    <lineage>
        <taxon>Bacteria</taxon>
        <taxon>Pseudomonadati</taxon>
        <taxon>Pseudomonadota</taxon>
        <taxon>Gammaproteobacteria</taxon>
        <taxon>Enterobacterales</taxon>
        <taxon>Erwiniaceae</taxon>
        <taxon>Pantoea</taxon>
    </lineage>
</organism>
<dbReference type="PANTHER" id="PTHR23528">
    <property type="match status" value="1"/>
</dbReference>
<evidence type="ECO:0000256" key="3">
    <source>
        <dbReference type="ARBA" id="ARBA00023136"/>
    </source>
</evidence>
<feature type="transmembrane region" description="Helical" evidence="5">
    <location>
        <begin position="384"/>
        <end position="406"/>
    </location>
</feature>
<evidence type="ECO:0000256" key="5">
    <source>
        <dbReference type="SAM" id="Phobius"/>
    </source>
</evidence>
<dbReference type="GO" id="GO:0022857">
    <property type="term" value="F:transmembrane transporter activity"/>
    <property type="evidence" value="ECO:0007669"/>
    <property type="project" value="InterPro"/>
</dbReference>
<feature type="transmembrane region" description="Helical" evidence="5">
    <location>
        <begin position="412"/>
        <end position="432"/>
    </location>
</feature>
<comment type="caution">
    <text evidence="7">The sequence shown here is derived from an EMBL/GenBank/DDBJ whole genome shotgun (WGS) entry which is preliminary data.</text>
</comment>
<evidence type="ECO:0000256" key="2">
    <source>
        <dbReference type="ARBA" id="ARBA00022989"/>
    </source>
</evidence>
<dbReference type="InterPro" id="IPR036259">
    <property type="entry name" value="MFS_trans_sf"/>
</dbReference>
<evidence type="ECO:0000313" key="8">
    <source>
        <dbReference type="Proteomes" id="UP000193558"/>
    </source>
</evidence>
<feature type="domain" description="Major facilitator superfamily (MFS) profile" evidence="6">
    <location>
        <begin position="1"/>
        <end position="437"/>
    </location>
</feature>
<keyword evidence="2 5" id="KW-1133">Transmembrane helix</keyword>
<dbReference type="PROSITE" id="PS50850">
    <property type="entry name" value="MFS"/>
    <property type="match status" value="1"/>
</dbReference>
<dbReference type="OrthoDB" id="7584869at2"/>
<protein>
    <recommendedName>
        <fullName evidence="6">Major facilitator superfamily (MFS) profile domain-containing protein</fullName>
    </recommendedName>
</protein>
<feature type="transmembrane region" description="Helical" evidence="5">
    <location>
        <begin position="132"/>
        <end position="155"/>
    </location>
</feature>
<sequence>MSYEQGIYKNAGNSAPVGPTGSKKDKDIPPVRWTFVLSWTLAQLGLWAAVMTPASVGLALRIADIDPINKDSHYALVSGVGALFAVVSNYAFGYLSDRTTSRFGMRRPYMLAGAIGTMVGSALMGMGHTIPVVFAGWIVVQICANAALTTFLSVLTDRIPPQQRGITSGFAGMCRTSGIILGTLTIKLLPDSPVQIFLIPAGVFLFFAVIFIFTFGDKVLSKDEASKVSKISVIEMASIFKVAREKIQYDSSFGWVLLSIFLIQCTISVSQMYLVYFASDYLHILRKDLPSVVFIGAMILNLASCATAPVAGYIADKLGARRKTFCCAPILMAAGIATMISIPSLHGYYIGLFLIAVGFGVFEGLFVAIATTTTRGSTSIGSDLGLINMAMTLPSVALTAASAGLIASGIGMNYVILFGGAGALSLLSLLFIRKIRSHKIGHPSEQHDASLSYEPKAELK</sequence>
<feature type="transmembrane region" description="Helical" evidence="5">
    <location>
        <begin position="253"/>
        <end position="279"/>
    </location>
</feature>
<dbReference type="RefSeq" id="WP_084932506.1">
    <property type="nucleotide sequence ID" value="NZ_MLFR01000002.1"/>
</dbReference>
<evidence type="ECO:0000259" key="6">
    <source>
        <dbReference type="PROSITE" id="PS50850"/>
    </source>
</evidence>
<feature type="transmembrane region" description="Helical" evidence="5">
    <location>
        <begin position="325"/>
        <end position="342"/>
    </location>
</feature>
<dbReference type="EMBL" id="MLFR01000002">
    <property type="protein sequence ID" value="ORM71186.1"/>
    <property type="molecule type" value="Genomic_DNA"/>
</dbReference>
<dbReference type="PANTHER" id="PTHR23528:SF1">
    <property type="entry name" value="MAJOR FACILITATOR SUPERFAMILY (MFS) PROFILE DOMAIN-CONTAINING PROTEIN"/>
    <property type="match status" value="1"/>
</dbReference>
<proteinExistence type="predicted"/>
<name>A0A1X1D3G3_9GAMM</name>
<dbReference type="Pfam" id="PF07690">
    <property type="entry name" value="MFS_1"/>
    <property type="match status" value="1"/>
</dbReference>
<feature type="transmembrane region" description="Helical" evidence="5">
    <location>
        <begin position="348"/>
        <end position="372"/>
    </location>
</feature>
<feature type="region of interest" description="Disordered" evidence="4">
    <location>
        <begin position="1"/>
        <end position="25"/>
    </location>
</feature>
<dbReference type="Gene3D" id="1.20.1250.20">
    <property type="entry name" value="MFS general substrate transporter like domains"/>
    <property type="match status" value="2"/>
</dbReference>
<feature type="transmembrane region" description="Helical" evidence="5">
    <location>
        <begin position="291"/>
        <end position="313"/>
    </location>
</feature>
<keyword evidence="3 5" id="KW-0472">Membrane</keyword>
<dbReference type="AlphaFoldDB" id="A0A1X1D3G3"/>
<feature type="transmembrane region" description="Helical" evidence="5">
    <location>
        <begin position="167"/>
        <end position="189"/>
    </location>
</feature>
<feature type="transmembrane region" description="Helical" evidence="5">
    <location>
        <begin position="195"/>
        <end position="216"/>
    </location>
</feature>
<keyword evidence="1 5" id="KW-0812">Transmembrane</keyword>
<reference evidence="7 8" key="1">
    <citation type="journal article" date="2017" name="Antonie Van Leeuwenhoek">
        <title>Phylogenomic resolution of the bacterial genus Pantoea and its relationship with Erwinia and Tatumella.</title>
        <authorList>
            <person name="Palmer M."/>
            <person name="Steenkamp E.T."/>
            <person name="Coetzee M.P."/>
            <person name="Chan W.Y."/>
            <person name="van Zyl E."/>
            <person name="De Maayer P."/>
            <person name="Coutinho T.A."/>
            <person name="Blom J."/>
            <person name="Smits T.H."/>
            <person name="Duffy B."/>
            <person name="Venter S.N."/>
        </authorList>
    </citation>
    <scope>NUCLEOTIDE SEQUENCE [LARGE SCALE GENOMIC DNA]</scope>
    <source>
        <strain evidence="7 8">LMG 26275</strain>
    </source>
</reference>
<dbReference type="InterPro" id="IPR011701">
    <property type="entry name" value="MFS"/>
</dbReference>
<evidence type="ECO:0000256" key="1">
    <source>
        <dbReference type="ARBA" id="ARBA00022692"/>
    </source>
</evidence>